<accession>F9YVC8</accession>
<evidence type="ECO:0000313" key="2">
    <source>
        <dbReference type="EMBL" id="AEK23173.1"/>
    </source>
</evidence>
<gene>
    <name evidence="2" type="ordered locus">Ccan_10570</name>
</gene>
<dbReference type="AlphaFoldDB" id="F9YVC8"/>
<dbReference type="Pfam" id="PF12728">
    <property type="entry name" value="HTH_17"/>
    <property type="match status" value="1"/>
</dbReference>
<dbReference type="eggNOG" id="COG3311">
    <property type="taxonomic scope" value="Bacteria"/>
</dbReference>
<dbReference type="InterPro" id="IPR041657">
    <property type="entry name" value="HTH_17"/>
</dbReference>
<dbReference type="STRING" id="860228.Ccan_10570"/>
<dbReference type="KEGG" id="ccm:Ccan_10570"/>
<organism evidence="2 3">
    <name type="scientific">Capnocytophaga canimorsus (strain 5)</name>
    <dbReference type="NCBI Taxonomy" id="860228"/>
    <lineage>
        <taxon>Bacteria</taxon>
        <taxon>Pseudomonadati</taxon>
        <taxon>Bacteroidota</taxon>
        <taxon>Flavobacteriia</taxon>
        <taxon>Flavobacteriales</taxon>
        <taxon>Flavobacteriaceae</taxon>
        <taxon>Capnocytophaga</taxon>
    </lineage>
</organism>
<dbReference type="InterPro" id="IPR009061">
    <property type="entry name" value="DNA-bd_dom_put_sf"/>
</dbReference>
<feature type="domain" description="Helix-turn-helix" evidence="1">
    <location>
        <begin position="34"/>
        <end position="83"/>
    </location>
</feature>
<proteinExistence type="predicted"/>
<protein>
    <submittedName>
        <fullName evidence="2">Excisionase</fullName>
    </submittedName>
</protein>
<dbReference type="InterPro" id="IPR010093">
    <property type="entry name" value="SinI_DNA-bd"/>
</dbReference>
<evidence type="ECO:0000259" key="1">
    <source>
        <dbReference type="Pfam" id="PF12728"/>
    </source>
</evidence>
<reference evidence="2 3" key="1">
    <citation type="journal article" date="2011" name="J. Bacteriol.">
        <title>Complete genome sequence of the dog commensal and human pathogen Capnocytophaga canimorsus strain 5.</title>
        <authorList>
            <person name="Manfredi P."/>
            <person name="Pagni M."/>
            <person name="Cornelis G.R."/>
        </authorList>
    </citation>
    <scope>NUCLEOTIDE SEQUENCE [LARGE SCALE GENOMIC DNA]</scope>
    <source>
        <strain evidence="3">5</strain>
    </source>
</reference>
<evidence type="ECO:0000313" key="3">
    <source>
        <dbReference type="Proteomes" id="UP000008895"/>
    </source>
</evidence>
<dbReference type="SUPFAM" id="SSF46955">
    <property type="entry name" value="Putative DNA-binding domain"/>
    <property type="match status" value="1"/>
</dbReference>
<keyword evidence="3" id="KW-1185">Reference proteome</keyword>
<dbReference type="NCBIfam" id="TIGR01764">
    <property type="entry name" value="excise"/>
    <property type="match status" value="1"/>
</dbReference>
<dbReference type="EMBL" id="CP002113">
    <property type="protein sequence ID" value="AEK23173.1"/>
    <property type="molecule type" value="Genomic_DNA"/>
</dbReference>
<sequence length="102" mass="12144">MHQKIKNIKAMENEIIINKLNRIEKYIFGLKEILTVEELAEYTGFRQSYIYKLVHTGSIPYSKPGGKKLFFSRKEIDEWLLKNKHKSLPDIEREAIEYLSKK</sequence>
<dbReference type="Proteomes" id="UP000008895">
    <property type="component" value="Chromosome"/>
</dbReference>
<dbReference type="HOGENOM" id="CLU_140176_0_3_10"/>
<dbReference type="GO" id="GO:0003677">
    <property type="term" value="F:DNA binding"/>
    <property type="evidence" value="ECO:0007669"/>
    <property type="project" value="InterPro"/>
</dbReference>
<name>F9YVC8_CAPCC</name>